<reference evidence="1 2" key="1">
    <citation type="journal article" date="2022" name="bioRxiv">
        <title>Genomics of Preaxostyla Flagellates Illuminates Evolutionary Transitions and the Path Towards Mitochondrial Loss.</title>
        <authorList>
            <person name="Novak L.V.F."/>
            <person name="Treitli S.C."/>
            <person name="Pyrih J."/>
            <person name="Halakuc P."/>
            <person name="Pipaliya S.V."/>
            <person name="Vacek V."/>
            <person name="Brzon O."/>
            <person name="Soukal P."/>
            <person name="Eme L."/>
            <person name="Dacks J.B."/>
            <person name="Karnkowska A."/>
            <person name="Elias M."/>
            <person name="Hampl V."/>
        </authorList>
    </citation>
    <scope>NUCLEOTIDE SEQUENCE [LARGE SCALE GENOMIC DNA]</scope>
    <source>
        <strain evidence="1">NAU3</strain>
        <tissue evidence="1">Gut</tissue>
    </source>
</reference>
<accession>A0ABQ9YGA2</accession>
<protein>
    <submittedName>
        <fullName evidence="1">Uncharacterized protein</fullName>
    </submittedName>
</protein>
<evidence type="ECO:0000313" key="2">
    <source>
        <dbReference type="Proteomes" id="UP001281761"/>
    </source>
</evidence>
<proteinExistence type="predicted"/>
<sequence>MPSLSCIERRTWLILQIPHDDKIADYMLTKTVSHGNVENEVWEYVVIPVATAFFDSPINTTIYVTAAIHTNRSDERRANNACHVTLTNFNMIVGLLLPSERFSTSTRIRSRLHRSWRS</sequence>
<gene>
    <name evidence="1" type="ORF">BLNAU_2226</name>
</gene>
<comment type="caution">
    <text evidence="1">The sequence shown here is derived from an EMBL/GenBank/DDBJ whole genome shotgun (WGS) entry which is preliminary data.</text>
</comment>
<name>A0ABQ9YGA2_9EUKA</name>
<organism evidence="1 2">
    <name type="scientific">Blattamonas nauphoetae</name>
    <dbReference type="NCBI Taxonomy" id="2049346"/>
    <lineage>
        <taxon>Eukaryota</taxon>
        <taxon>Metamonada</taxon>
        <taxon>Preaxostyla</taxon>
        <taxon>Oxymonadida</taxon>
        <taxon>Blattamonas</taxon>
    </lineage>
</organism>
<dbReference type="EMBL" id="JARBJD010000009">
    <property type="protein sequence ID" value="KAK2962791.1"/>
    <property type="molecule type" value="Genomic_DNA"/>
</dbReference>
<keyword evidence="2" id="KW-1185">Reference proteome</keyword>
<dbReference type="Proteomes" id="UP001281761">
    <property type="component" value="Unassembled WGS sequence"/>
</dbReference>
<evidence type="ECO:0000313" key="1">
    <source>
        <dbReference type="EMBL" id="KAK2962791.1"/>
    </source>
</evidence>